<reference evidence="2 3" key="1">
    <citation type="submission" date="2024-01" db="EMBL/GenBank/DDBJ databases">
        <title>Genome insights into Plantactinospora sonchi sp. nov.</title>
        <authorList>
            <person name="Wang L."/>
        </authorList>
    </citation>
    <scope>NUCLEOTIDE SEQUENCE [LARGE SCALE GENOMIC DNA]</scope>
    <source>
        <strain evidence="2 3">NEAU-QY2</strain>
    </source>
</reference>
<feature type="transmembrane region" description="Helical" evidence="1">
    <location>
        <begin position="12"/>
        <end position="32"/>
    </location>
</feature>
<dbReference type="RefSeq" id="WP_331216622.1">
    <property type="nucleotide sequence ID" value="NZ_JAZGQK010000021.1"/>
</dbReference>
<proteinExistence type="predicted"/>
<keyword evidence="1" id="KW-1133">Transmembrane helix</keyword>
<accession>A0ABU7RYD9</accession>
<dbReference type="Proteomes" id="UP001332243">
    <property type="component" value="Unassembled WGS sequence"/>
</dbReference>
<evidence type="ECO:0000313" key="3">
    <source>
        <dbReference type="Proteomes" id="UP001332243"/>
    </source>
</evidence>
<gene>
    <name evidence="2" type="ORF">V1633_23925</name>
</gene>
<name>A0ABU7RYD9_9ACTN</name>
<dbReference type="EMBL" id="JAZGQK010000021">
    <property type="protein sequence ID" value="MEE6261538.1"/>
    <property type="molecule type" value="Genomic_DNA"/>
</dbReference>
<comment type="caution">
    <text evidence="2">The sequence shown here is derived from an EMBL/GenBank/DDBJ whole genome shotgun (WGS) entry which is preliminary data.</text>
</comment>
<evidence type="ECO:0000256" key="1">
    <source>
        <dbReference type="SAM" id="Phobius"/>
    </source>
</evidence>
<sequence>MTVAAGRMSPRLLLRWLLVVGALTAVTLFGGASSGDGNLSPVSAVGHSACPNVILQASLPGALVAGTGAHTPDGGHGPSEAVAGACLFVVVALAGLAMAGLVRRPLLVHLAYWWARLRDPLPWSPVSGLTQPDVLRI</sequence>
<feature type="transmembrane region" description="Helical" evidence="1">
    <location>
        <begin position="81"/>
        <end position="102"/>
    </location>
</feature>
<keyword evidence="1" id="KW-0472">Membrane</keyword>
<evidence type="ECO:0000313" key="2">
    <source>
        <dbReference type="EMBL" id="MEE6261538.1"/>
    </source>
</evidence>
<organism evidence="2 3">
    <name type="scientific">Plantactinospora sonchi</name>
    <dbReference type="NCBI Taxonomy" id="1544735"/>
    <lineage>
        <taxon>Bacteria</taxon>
        <taxon>Bacillati</taxon>
        <taxon>Actinomycetota</taxon>
        <taxon>Actinomycetes</taxon>
        <taxon>Micromonosporales</taxon>
        <taxon>Micromonosporaceae</taxon>
        <taxon>Plantactinospora</taxon>
    </lineage>
</organism>
<keyword evidence="3" id="KW-1185">Reference proteome</keyword>
<protein>
    <submittedName>
        <fullName evidence="2">Uncharacterized protein</fullName>
    </submittedName>
</protein>
<keyword evidence="1" id="KW-0812">Transmembrane</keyword>